<comment type="caution">
    <text evidence="1">The sequence shown here is derived from an EMBL/GenBank/DDBJ whole genome shotgun (WGS) entry which is preliminary data.</text>
</comment>
<dbReference type="EMBL" id="MHKX01000004">
    <property type="protein sequence ID" value="OGY98659.1"/>
    <property type="molecule type" value="Genomic_DNA"/>
</dbReference>
<name>A0A1G2CD13_9BACT</name>
<protein>
    <recommendedName>
        <fullName evidence="3">Caib/baif family protein</fullName>
    </recommendedName>
</protein>
<proteinExistence type="predicted"/>
<organism evidence="1 2">
    <name type="scientific">Candidatus Liptonbacteria bacterium RIFCSPHIGHO2_01_FULL_57_28</name>
    <dbReference type="NCBI Taxonomy" id="1798647"/>
    <lineage>
        <taxon>Bacteria</taxon>
        <taxon>Candidatus Liptoniibacteriota</taxon>
    </lineage>
</organism>
<accession>A0A1G2CD13</accession>
<reference evidence="1 2" key="1">
    <citation type="journal article" date="2016" name="Nat. Commun.">
        <title>Thousands of microbial genomes shed light on interconnected biogeochemical processes in an aquifer system.</title>
        <authorList>
            <person name="Anantharaman K."/>
            <person name="Brown C.T."/>
            <person name="Hug L.A."/>
            <person name="Sharon I."/>
            <person name="Castelle C.J."/>
            <person name="Probst A.J."/>
            <person name="Thomas B.C."/>
            <person name="Singh A."/>
            <person name="Wilkins M.J."/>
            <person name="Karaoz U."/>
            <person name="Brodie E.L."/>
            <person name="Williams K.H."/>
            <person name="Hubbard S.S."/>
            <person name="Banfield J.F."/>
        </authorList>
    </citation>
    <scope>NUCLEOTIDE SEQUENCE [LARGE SCALE GENOMIC DNA]</scope>
</reference>
<dbReference type="AlphaFoldDB" id="A0A1G2CD13"/>
<sequence>MNASYIKNCYFTRGAAHAEDCAYVIWDEASKQCMDSHMTDHCELGYGNVNTIRCYKAISSVNCEDCQDVIFSKDCVSCSNCFGCVGLRGKSYHIFNAPYSKEEYVRKLEEMDLGSWRSMEDLEHRSHEFWLKFPVKFMQGLQNAGVSGDYIYNSKNAKTCYRVRETEDSKYCMNLLNGPVKDCYDYANWGGGSELLYEALVCGDNTYNIKFSWNCYGGAKNIQYSIYCHGAADIFGCVSVKKTPYCILNKQYSKEEYEVLVPKLIEHMNAMPYVDKKGRIYKYGEFFPGELSPFPYNISEAHELFPKTKDETLKDGYIWKNEEERGYASTLAPEELPDHIKDVDEGILREVIACAHKGCDEECTGAFRIIKRELEFLKRLGLPLPRLCPNCRHYQRLQWRNLPRFYPRQCMCDYQVHNNTIKHSHHENGRCPNEFETSYAPDRPEIVYCEQCYQAEVA</sequence>
<dbReference type="STRING" id="1798647.A2855_01350"/>
<gene>
    <name evidence="1" type="ORF">A2855_01350</name>
</gene>
<dbReference type="Proteomes" id="UP000179059">
    <property type="component" value="Unassembled WGS sequence"/>
</dbReference>
<evidence type="ECO:0000313" key="2">
    <source>
        <dbReference type="Proteomes" id="UP000179059"/>
    </source>
</evidence>
<evidence type="ECO:0008006" key="3">
    <source>
        <dbReference type="Google" id="ProtNLM"/>
    </source>
</evidence>
<evidence type="ECO:0000313" key="1">
    <source>
        <dbReference type="EMBL" id="OGY98659.1"/>
    </source>
</evidence>